<proteinExistence type="predicted"/>
<sequence>GGRTTRVVTVANLKNFIATSREKMKAITGPLVEQFGPSLTQMQLVALEATASELGLRSARRHTIEGPSMLVSFQEIPEEEERRPSVTKPEEKESSATDEAAAPAEAPENRETSQASLIERVFEAYATGHYRGQRTFLRFSDLKDFAEDIKELMPDVHKSFHHFTGLLEFYYDDTQQLQSDMGLHGAKGLTLRYFQVFVQKVLRRLGPQIVGVLFALIDR</sequence>
<evidence type="ECO:0000313" key="3">
    <source>
        <dbReference type="Proteomes" id="UP001642484"/>
    </source>
</evidence>
<reference evidence="2 3" key="1">
    <citation type="submission" date="2024-02" db="EMBL/GenBank/DDBJ databases">
        <authorList>
            <person name="Chen Y."/>
            <person name="Shah S."/>
            <person name="Dougan E. K."/>
            <person name="Thang M."/>
            <person name="Chan C."/>
        </authorList>
    </citation>
    <scope>NUCLEOTIDE SEQUENCE [LARGE SCALE GENOMIC DNA]</scope>
</reference>
<dbReference type="EMBL" id="CAXAMN010025750">
    <property type="protein sequence ID" value="CAK9097521.1"/>
    <property type="molecule type" value="Genomic_DNA"/>
</dbReference>
<gene>
    <name evidence="2" type="ORF">CCMP2556_LOCUS46278</name>
</gene>
<organism evidence="2 3">
    <name type="scientific">Durusdinium trenchii</name>
    <dbReference type="NCBI Taxonomy" id="1381693"/>
    <lineage>
        <taxon>Eukaryota</taxon>
        <taxon>Sar</taxon>
        <taxon>Alveolata</taxon>
        <taxon>Dinophyceae</taxon>
        <taxon>Suessiales</taxon>
        <taxon>Symbiodiniaceae</taxon>
        <taxon>Durusdinium</taxon>
    </lineage>
</organism>
<feature type="region of interest" description="Disordered" evidence="1">
    <location>
        <begin position="67"/>
        <end position="113"/>
    </location>
</feature>
<name>A0ABP0RDY5_9DINO</name>
<keyword evidence="3" id="KW-1185">Reference proteome</keyword>
<accession>A0ABP0RDY5</accession>
<evidence type="ECO:0000256" key="1">
    <source>
        <dbReference type="SAM" id="MobiDB-lite"/>
    </source>
</evidence>
<protein>
    <submittedName>
        <fullName evidence="2">Uncharacterized protein</fullName>
    </submittedName>
</protein>
<comment type="caution">
    <text evidence="2">The sequence shown here is derived from an EMBL/GenBank/DDBJ whole genome shotgun (WGS) entry which is preliminary data.</text>
</comment>
<feature type="non-terminal residue" evidence="2">
    <location>
        <position position="1"/>
    </location>
</feature>
<feature type="compositionally biased region" description="Basic and acidic residues" evidence="1">
    <location>
        <begin position="80"/>
        <end position="95"/>
    </location>
</feature>
<evidence type="ECO:0000313" key="2">
    <source>
        <dbReference type="EMBL" id="CAK9097521.1"/>
    </source>
</evidence>
<dbReference type="Proteomes" id="UP001642484">
    <property type="component" value="Unassembled WGS sequence"/>
</dbReference>